<sequence length="693" mass="76958">MSRSREVRVCKRPSALGTRSGRYEARGRKFLRQRPETKGLSIGATNDWAAHIRVARRVTSNDKKDGSCRRVGKSVTRSHGICATVPLLEQGYLDRLNVQASTVASPPAAVDLSSRTLLHLLTVNVTEKRSMAAILDGESLETDMYEVISSWLAHNDPIPEAWKQNISPIEAIPMKDLRAFSPPRRSQLLSQSRRSLRRLQCLFETINGLSYALSAKLRAASENFYVVSNMCGLGSLPNELLIRIFECVVFGSSTNRWWAAISLSHVCHYFRDTIISCPQLWSDISGSAAMASLSLSRSKDVPLDVSVRINTTEPRLQFERLLPEALKHSKRWKSLTLRLIRKESRYRSEWRIGGTLSMFGVCRGFGTADAPSLESLNIFNYSGLALYEGVDSFSQWNIPNPRYLNTMLIPLSLRGLANVTYLDFTLHMDQTNYTNYTGFIKSLRRMTSLEALALRFKDPISHLFGLGEGQTIDLNKWSPITAPFLRILFSSLSFFNAVSLEVIINGAAAETYSEEIPFAVNEVNSILLHDEKFPSVEHFSLHAYGKPSASGASSQSGIIFLPSSINKLPSLKHFVLCSNRHVKVSAVASGWTSLTMESTLPAHIPALETITVTILGGSDAVGFASFVSEVLFVQKEGGEWEVFKELIVIADNRNINQRGTRATATYAGDSAFEWSSRHSSLTNGYQDPVALVS</sequence>
<proteinExistence type="predicted"/>
<dbReference type="Proteomes" id="UP000053477">
    <property type="component" value="Unassembled WGS sequence"/>
</dbReference>
<dbReference type="AlphaFoldDB" id="A0A0H2S0L8"/>
<evidence type="ECO:0000313" key="2">
    <source>
        <dbReference type="Proteomes" id="UP000053477"/>
    </source>
</evidence>
<dbReference type="SUPFAM" id="SSF52047">
    <property type="entry name" value="RNI-like"/>
    <property type="match status" value="1"/>
</dbReference>
<dbReference type="STRING" id="27342.A0A0H2S0L8"/>
<name>A0A0H2S0L8_9AGAM</name>
<evidence type="ECO:0000313" key="1">
    <source>
        <dbReference type="EMBL" id="KLO15328.1"/>
    </source>
</evidence>
<reference evidence="1 2" key="1">
    <citation type="submission" date="2015-04" db="EMBL/GenBank/DDBJ databases">
        <title>Complete genome sequence of Schizopora paradoxa KUC8140, a cosmopolitan wood degrader in East Asia.</title>
        <authorList>
            <consortium name="DOE Joint Genome Institute"/>
            <person name="Min B."/>
            <person name="Park H."/>
            <person name="Jang Y."/>
            <person name="Kim J.-J."/>
            <person name="Kim K.H."/>
            <person name="Pangilinan J."/>
            <person name="Lipzen A."/>
            <person name="Riley R."/>
            <person name="Grigoriev I.V."/>
            <person name="Spatafora J.W."/>
            <person name="Choi I.-G."/>
        </authorList>
    </citation>
    <scope>NUCLEOTIDE SEQUENCE [LARGE SCALE GENOMIC DNA]</scope>
    <source>
        <strain evidence="1 2">KUC8140</strain>
    </source>
</reference>
<keyword evidence="2" id="KW-1185">Reference proteome</keyword>
<protein>
    <submittedName>
        <fullName evidence="1">Uncharacterized protein</fullName>
    </submittedName>
</protein>
<organism evidence="1 2">
    <name type="scientific">Schizopora paradoxa</name>
    <dbReference type="NCBI Taxonomy" id="27342"/>
    <lineage>
        <taxon>Eukaryota</taxon>
        <taxon>Fungi</taxon>
        <taxon>Dikarya</taxon>
        <taxon>Basidiomycota</taxon>
        <taxon>Agaricomycotina</taxon>
        <taxon>Agaricomycetes</taxon>
        <taxon>Hymenochaetales</taxon>
        <taxon>Schizoporaceae</taxon>
        <taxon>Schizopora</taxon>
    </lineage>
</organism>
<dbReference type="InParanoid" id="A0A0H2S0L8"/>
<dbReference type="Gene3D" id="1.20.1280.50">
    <property type="match status" value="1"/>
</dbReference>
<accession>A0A0H2S0L8</accession>
<gene>
    <name evidence="1" type="ORF">SCHPADRAFT_938809</name>
</gene>
<dbReference type="EMBL" id="KQ085931">
    <property type="protein sequence ID" value="KLO15328.1"/>
    <property type="molecule type" value="Genomic_DNA"/>
</dbReference>